<accession>A0ABV2ZT29</accession>
<dbReference type="InterPro" id="IPR016032">
    <property type="entry name" value="Sig_transdc_resp-reg_C-effctor"/>
</dbReference>
<organism evidence="6 7">
    <name type="scientific">Streptomyces sp. 900129855</name>
    <dbReference type="NCBI Taxonomy" id="3155129"/>
    <lineage>
        <taxon>Bacteria</taxon>
        <taxon>Bacillati</taxon>
        <taxon>Actinomycetota</taxon>
        <taxon>Actinomycetes</taxon>
        <taxon>Kitasatosporales</taxon>
        <taxon>Streptomycetaceae</taxon>
        <taxon>Streptomyces</taxon>
    </lineage>
</organism>
<evidence type="ECO:0000313" key="7">
    <source>
        <dbReference type="Proteomes" id="UP001550739"/>
    </source>
</evidence>
<dbReference type="PANTHER" id="PTHR44688">
    <property type="entry name" value="DNA-BINDING TRANSCRIPTIONAL ACTIVATOR DEVR_DOSR"/>
    <property type="match status" value="1"/>
</dbReference>
<feature type="region of interest" description="Disordered" evidence="4">
    <location>
        <begin position="836"/>
        <end position="855"/>
    </location>
</feature>
<evidence type="ECO:0000313" key="6">
    <source>
        <dbReference type="EMBL" id="MEU3785707.1"/>
    </source>
</evidence>
<evidence type="ECO:0000256" key="2">
    <source>
        <dbReference type="ARBA" id="ARBA00023125"/>
    </source>
</evidence>
<dbReference type="Gene3D" id="1.10.10.10">
    <property type="entry name" value="Winged helix-like DNA-binding domain superfamily/Winged helix DNA-binding domain"/>
    <property type="match status" value="1"/>
</dbReference>
<feature type="domain" description="HTH luxR-type" evidence="5">
    <location>
        <begin position="853"/>
        <end position="918"/>
    </location>
</feature>
<dbReference type="EMBL" id="JBEZVE010000022">
    <property type="protein sequence ID" value="MEU3785707.1"/>
    <property type="molecule type" value="Genomic_DNA"/>
</dbReference>
<keyword evidence="7" id="KW-1185">Reference proteome</keyword>
<dbReference type="SUPFAM" id="SSF52540">
    <property type="entry name" value="P-loop containing nucleoside triphosphate hydrolases"/>
    <property type="match status" value="1"/>
</dbReference>
<dbReference type="PROSITE" id="PS50043">
    <property type="entry name" value="HTH_LUXR_2"/>
    <property type="match status" value="1"/>
</dbReference>
<dbReference type="RefSeq" id="WP_334575955.1">
    <property type="nucleotide sequence ID" value="NZ_JBEZVE010000022.1"/>
</dbReference>
<dbReference type="SMART" id="SM00421">
    <property type="entry name" value="HTH_LUXR"/>
    <property type="match status" value="1"/>
</dbReference>
<comment type="caution">
    <text evidence="6">The sequence shown here is derived from an EMBL/GenBank/DDBJ whole genome shotgun (WGS) entry which is preliminary data.</text>
</comment>
<dbReference type="InterPro" id="IPR027417">
    <property type="entry name" value="P-loop_NTPase"/>
</dbReference>
<evidence type="ECO:0000256" key="4">
    <source>
        <dbReference type="SAM" id="MobiDB-lite"/>
    </source>
</evidence>
<dbReference type="SUPFAM" id="SSF48452">
    <property type="entry name" value="TPR-like"/>
    <property type="match status" value="1"/>
</dbReference>
<dbReference type="PROSITE" id="PS00622">
    <property type="entry name" value="HTH_LUXR_1"/>
    <property type="match status" value="1"/>
</dbReference>
<keyword evidence="1" id="KW-0805">Transcription regulation</keyword>
<protein>
    <submittedName>
        <fullName evidence="6">AAA family ATPase</fullName>
    </submittedName>
</protein>
<dbReference type="CDD" id="cd06170">
    <property type="entry name" value="LuxR_C_like"/>
    <property type="match status" value="1"/>
</dbReference>
<dbReference type="PANTHER" id="PTHR44688:SF16">
    <property type="entry name" value="DNA-BINDING TRANSCRIPTIONAL ACTIVATOR DEVR_DOSR"/>
    <property type="match status" value="1"/>
</dbReference>
<dbReference type="SUPFAM" id="SSF46894">
    <property type="entry name" value="C-terminal effector domain of the bipartite response regulators"/>
    <property type="match status" value="1"/>
</dbReference>
<dbReference type="InterPro" id="IPR011990">
    <property type="entry name" value="TPR-like_helical_dom_sf"/>
</dbReference>
<dbReference type="Proteomes" id="UP001550739">
    <property type="component" value="Unassembled WGS sequence"/>
</dbReference>
<dbReference type="InterPro" id="IPR041664">
    <property type="entry name" value="AAA_16"/>
</dbReference>
<evidence type="ECO:0000256" key="3">
    <source>
        <dbReference type="ARBA" id="ARBA00023163"/>
    </source>
</evidence>
<dbReference type="PRINTS" id="PR00038">
    <property type="entry name" value="HTHLUXR"/>
</dbReference>
<gene>
    <name evidence="6" type="ORF">AB0E89_35080</name>
</gene>
<dbReference type="Pfam" id="PF13191">
    <property type="entry name" value="AAA_16"/>
    <property type="match status" value="1"/>
</dbReference>
<proteinExistence type="predicted"/>
<dbReference type="Gene3D" id="1.25.40.10">
    <property type="entry name" value="Tetratricopeptide repeat domain"/>
    <property type="match status" value="1"/>
</dbReference>
<reference evidence="6 7" key="1">
    <citation type="submission" date="2024-06" db="EMBL/GenBank/DDBJ databases">
        <title>The Natural Products Discovery Center: Release of the First 8490 Sequenced Strains for Exploring Actinobacteria Biosynthetic Diversity.</title>
        <authorList>
            <person name="Kalkreuter E."/>
            <person name="Kautsar S.A."/>
            <person name="Yang D."/>
            <person name="Bader C.D."/>
            <person name="Teijaro C.N."/>
            <person name="Fluegel L."/>
            <person name="Davis C.M."/>
            <person name="Simpson J.R."/>
            <person name="Lauterbach L."/>
            <person name="Steele A.D."/>
            <person name="Gui C."/>
            <person name="Meng S."/>
            <person name="Li G."/>
            <person name="Viehrig K."/>
            <person name="Ye F."/>
            <person name="Su P."/>
            <person name="Kiefer A.F."/>
            <person name="Nichols A."/>
            <person name="Cepeda A.J."/>
            <person name="Yan W."/>
            <person name="Fan B."/>
            <person name="Jiang Y."/>
            <person name="Adhikari A."/>
            <person name="Zheng C.-J."/>
            <person name="Schuster L."/>
            <person name="Cowan T.M."/>
            <person name="Smanski M.J."/>
            <person name="Chevrette M.G."/>
            <person name="De Carvalho L.P.S."/>
            <person name="Shen B."/>
        </authorList>
    </citation>
    <scope>NUCLEOTIDE SEQUENCE [LARGE SCALE GENOMIC DNA]</scope>
    <source>
        <strain evidence="6 7">NPDC033843</strain>
    </source>
</reference>
<evidence type="ECO:0000259" key="5">
    <source>
        <dbReference type="PROSITE" id="PS50043"/>
    </source>
</evidence>
<keyword evidence="2" id="KW-0238">DNA-binding</keyword>
<sequence length="919" mass="98325">MEMLVERDEAEKTLVQIWSECSLGRSRTVAIGGPLASGKTALLDSFAHDAADAGATVLEATGSSLERYRPLGIIDQLLRGRRLYSHSAELEIRAVLESGGGAGAHSEISPSVLGLLHSAFQYLTHSPPLVLCIDDAHFMDVESLEGLLALMRRMGGAPISMVLTYCPDMGRPSVQRILQAEILRMPTCTQLELEPLSETGVATVLEEYFTLEAAGRIASDCRQLSGGRPLLVHAMAEDHADSASASAALRRPLAGPAFGRAVLSCLYRAEPVVLEIAQARAAVGEFRSPAVVARLCGMDSETVARVAGSPGVGGLLDHDLLGQPSVREAVLGSIPQEERHALRSRVARLLYQEGAPALVTAEHLMRIDETIPWAKKVLCEAADRALAGGDHEAAVRYLERAHRQCADGRERIDIAAKLADVTWRHDPTAVKSYLPDLVTAVEQGELSVRQSLPVVRSLLWNGQVEQATRVMACLGDDPHAQVGADAGAYAEQLHLWLPLTYPGIAPALGFGEAAPLDAGLGTPEQRSAAALGAILRGADEEGAVPAAELVLREALAGAASPASSLASLMVLVYSDHLDKASAWCDALLASLGETHGLVWNAMFTTARAQIHYRLGDLPNARRQAQAALALMPREGWGVAVGLPLSILILTATAMGNLGEAESHLEFPVPRAAFGTLGGVVYLDARGHFHLARGHHDAALQDFLAAGHLMKLGEADCPSAVPWRANAARAYLHKGLVTQARELLTEQMTLLPPGHPRTRGLTYRAMAATLRPDERPPVLLKAANILDRCGDSLNLAYTLSDLGHAYESLGEVGQARRHADQARTLADRCAAAPLLPPSVPAADERRGAELLSEADPPARRLSSAEWRVAELAARGATNEQIARKLFITVSTVEQHLTRAYRKLGIRRRTQLPSRLSELVP</sequence>
<evidence type="ECO:0000256" key="1">
    <source>
        <dbReference type="ARBA" id="ARBA00023015"/>
    </source>
</evidence>
<dbReference type="InterPro" id="IPR000792">
    <property type="entry name" value="Tscrpt_reg_LuxR_C"/>
</dbReference>
<dbReference type="Pfam" id="PF00196">
    <property type="entry name" value="GerE"/>
    <property type="match status" value="1"/>
</dbReference>
<dbReference type="InterPro" id="IPR036388">
    <property type="entry name" value="WH-like_DNA-bd_sf"/>
</dbReference>
<keyword evidence="3" id="KW-0804">Transcription</keyword>
<name>A0ABV2ZT29_9ACTN</name>